<evidence type="ECO:0000313" key="2">
    <source>
        <dbReference type="EMBL" id="SMC10920.1"/>
    </source>
</evidence>
<keyword evidence="1" id="KW-0732">Signal</keyword>
<dbReference type="AlphaFoldDB" id="A0A1X7BN30"/>
<dbReference type="Proteomes" id="UP000193224">
    <property type="component" value="Unassembled WGS sequence"/>
</dbReference>
<organism evidence="2 3">
    <name type="scientific">Roseovarius aestuarii</name>
    <dbReference type="NCBI Taxonomy" id="475083"/>
    <lineage>
        <taxon>Bacteria</taxon>
        <taxon>Pseudomonadati</taxon>
        <taxon>Pseudomonadota</taxon>
        <taxon>Alphaproteobacteria</taxon>
        <taxon>Rhodobacterales</taxon>
        <taxon>Roseobacteraceae</taxon>
        <taxon>Roseovarius</taxon>
    </lineage>
</organism>
<evidence type="ECO:0000256" key="1">
    <source>
        <dbReference type="SAM" id="SignalP"/>
    </source>
</evidence>
<feature type="chain" id="PRO_5012168585" evidence="1">
    <location>
        <begin position="22"/>
        <end position="121"/>
    </location>
</feature>
<feature type="signal peptide" evidence="1">
    <location>
        <begin position="1"/>
        <end position="21"/>
    </location>
</feature>
<protein>
    <submittedName>
        <fullName evidence="2">Uncharacterized protein</fullName>
    </submittedName>
</protein>
<proteinExistence type="predicted"/>
<accession>A0A1X7BN30</accession>
<gene>
    <name evidence="2" type="ORF">ROA7745_00728</name>
</gene>
<dbReference type="OrthoDB" id="573055at2"/>
<dbReference type="EMBL" id="FWXB01000002">
    <property type="protein sequence ID" value="SMC10920.1"/>
    <property type="molecule type" value="Genomic_DNA"/>
</dbReference>
<evidence type="ECO:0000313" key="3">
    <source>
        <dbReference type="Proteomes" id="UP000193224"/>
    </source>
</evidence>
<keyword evidence="3" id="KW-1185">Reference proteome</keyword>
<sequence>MSMNKVLLLLISCLIAGPAWAHPPEIKDVRIKKTGMVWRVDVTLEHGDTGWDHYADGWEVLDARGNRLAHRELLHPHVNEQPFTRALSGVVFPDGTREVFVRAKCSVDGWSGQSRKVKLKP</sequence>
<reference evidence="2 3" key="1">
    <citation type="submission" date="2017-03" db="EMBL/GenBank/DDBJ databases">
        <authorList>
            <person name="Afonso C.L."/>
            <person name="Miller P.J."/>
            <person name="Scott M.A."/>
            <person name="Spackman E."/>
            <person name="Goraichik I."/>
            <person name="Dimitrov K.M."/>
            <person name="Suarez D.L."/>
            <person name="Swayne D.E."/>
        </authorList>
    </citation>
    <scope>NUCLEOTIDE SEQUENCE [LARGE SCALE GENOMIC DNA]</scope>
    <source>
        <strain evidence="2 3">CECT 7745</strain>
    </source>
</reference>
<name>A0A1X7BN30_9RHOB</name>